<feature type="chain" id="PRO_5022832085" evidence="2">
    <location>
        <begin position="23"/>
        <end position="139"/>
    </location>
</feature>
<evidence type="ECO:0000256" key="2">
    <source>
        <dbReference type="SAM" id="SignalP"/>
    </source>
</evidence>
<organism evidence="3 4">
    <name type="scientific">Bradyrhizobium rifense</name>
    <dbReference type="NCBI Taxonomy" id="515499"/>
    <lineage>
        <taxon>Bacteria</taxon>
        <taxon>Pseudomonadati</taxon>
        <taxon>Pseudomonadota</taxon>
        <taxon>Alphaproteobacteria</taxon>
        <taxon>Hyphomicrobiales</taxon>
        <taxon>Nitrobacteraceae</taxon>
        <taxon>Bradyrhizobium</taxon>
    </lineage>
</organism>
<dbReference type="RefSeq" id="WP_148778276.1">
    <property type="nucleotide sequence ID" value="NZ_VSSS01000084.1"/>
</dbReference>
<evidence type="ECO:0000313" key="4">
    <source>
        <dbReference type="Proteomes" id="UP000324758"/>
    </source>
</evidence>
<sequence>MRIATLFTLVFAATAIGLPAAAQQQNPGQNLQSEADKGAKTQNSGASGYVGNQEKPGAAAHPPGEPNAATVGTSPAMAPSAQNSGAGISGSAGNKNGPPGQKGTVGSSQQNLSVQEQDPSNIKGLPGGKSGPATKQSPR</sequence>
<comment type="caution">
    <text evidence="3">The sequence shown here is derived from an EMBL/GenBank/DDBJ whole genome shotgun (WGS) entry which is preliminary data.</text>
</comment>
<feature type="signal peptide" evidence="2">
    <location>
        <begin position="1"/>
        <end position="22"/>
    </location>
</feature>
<accession>A0A5D3KBS9</accession>
<keyword evidence="4" id="KW-1185">Reference proteome</keyword>
<dbReference type="EMBL" id="VSSS01000084">
    <property type="protein sequence ID" value="TYL85629.1"/>
    <property type="molecule type" value="Genomic_DNA"/>
</dbReference>
<evidence type="ECO:0000256" key="1">
    <source>
        <dbReference type="SAM" id="MobiDB-lite"/>
    </source>
</evidence>
<feature type="region of interest" description="Disordered" evidence="1">
    <location>
        <begin position="21"/>
        <end position="139"/>
    </location>
</feature>
<feature type="compositionally biased region" description="Polar residues" evidence="1">
    <location>
        <begin position="104"/>
        <end position="120"/>
    </location>
</feature>
<protein>
    <submittedName>
        <fullName evidence="3">Uncharacterized protein</fullName>
    </submittedName>
</protein>
<dbReference type="AlphaFoldDB" id="A0A5D3KBS9"/>
<feature type="compositionally biased region" description="Low complexity" evidence="1">
    <location>
        <begin position="21"/>
        <end position="32"/>
    </location>
</feature>
<proteinExistence type="predicted"/>
<gene>
    <name evidence="3" type="ORF">FXB40_42930</name>
</gene>
<evidence type="ECO:0000313" key="3">
    <source>
        <dbReference type="EMBL" id="TYL85629.1"/>
    </source>
</evidence>
<feature type="compositionally biased region" description="Low complexity" evidence="1">
    <location>
        <begin position="80"/>
        <end position="97"/>
    </location>
</feature>
<keyword evidence="2" id="KW-0732">Signal</keyword>
<name>A0A5D3KBS9_9BRAD</name>
<dbReference type="Proteomes" id="UP000324758">
    <property type="component" value="Unassembled WGS sequence"/>
</dbReference>
<reference evidence="3 4" key="1">
    <citation type="submission" date="2019-08" db="EMBL/GenBank/DDBJ databases">
        <title>Bradyrhizobium hipponensis sp. nov., a rhizobium isolated from a Lupinus angustifolius root nodule in Tunisia.</title>
        <authorList>
            <person name="Off K."/>
            <person name="Rejili M."/>
            <person name="Mars M."/>
            <person name="Brachmann A."/>
            <person name="Marin M."/>
        </authorList>
    </citation>
    <scope>NUCLEOTIDE SEQUENCE [LARGE SCALE GENOMIC DNA]</scope>
    <source>
        <strain evidence="3 4">CTAW71</strain>
    </source>
</reference>
<dbReference type="OrthoDB" id="8256452at2"/>